<keyword evidence="5" id="KW-1185">Reference proteome</keyword>
<dbReference type="AlphaFoldDB" id="A0A518DDQ5"/>
<reference evidence="4 5" key="1">
    <citation type="submission" date="2019-02" db="EMBL/GenBank/DDBJ databases">
        <title>Deep-cultivation of Planctomycetes and their phenomic and genomic characterization uncovers novel biology.</title>
        <authorList>
            <person name="Wiegand S."/>
            <person name="Jogler M."/>
            <person name="Boedeker C."/>
            <person name="Pinto D."/>
            <person name="Vollmers J."/>
            <person name="Rivas-Marin E."/>
            <person name="Kohn T."/>
            <person name="Peeters S.H."/>
            <person name="Heuer A."/>
            <person name="Rast P."/>
            <person name="Oberbeckmann S."/>
            <person name="Bunk B."/>
            <person name="Jeske O."/>
            <person name="Meyerdierks A."/>
            <person name="Storesund J.E."/>
            <person name="Kallscheuer N."/>
            <person name="Luecker S."/>
            <person name="Lage O.M."/>
            <person name="Pohl T."/>
            <person name="Merkel B.J."/>
            <person name="Hornburger P."/>
            <person name="Mueller R.-W."/>
            <person name="Bruemmer F."/>
            <person name="Labrenz M."/>
            <person name="Spormann A.M."/>
            <person name="Op den Camp H."/>
            <person name="Overmann J."/>
            <person name="Amann R."/>
            <person name="Jetten M.S.M."/>
            <person name="Mascher T."/>
            <person name="Medema M.H."/>
            <person name="Devos D.P."/>
            <person name="Kaster A.-K."/>
            <person name="Ovreas L."/>
            <person name="Rohde M."/>
            <person name="Galperin M.Y."/>
            <person name="Jogler C."/>
        </authorList>
    </citation>
    <scope>NUCLEOTIDE SEQUENCE [LARGE SCALE GENOMIC DNA]</scope>
    <source>
        <strain evidence="4 5">Pla175</strain>
    </source>
</reference>
<dbReference type="KEGG" id="pnd:Pla175_30170"/>
<dbReference type="NCBIfam" id="TIGR02595">
    <property type="entry name" value="PEP_CTERM"/>
    <property type="match status" value="1"/>
</dbReference>
<keyword evidence="2" id="KW-0732">Signal</keyword>
<dbReference type="Pfam" id="PF07589">
    <property type="entry name" value="PEP-CTERM"/>
    <property type="match status" value="1"/>
</dbReference>
<organism evidence="4 5">
    <name type="scientific">Pirellulimonas nuda</name>
    <dbReference type="NCBI Taxonomy" id="2528009"/>
    <lineage>
        <taxon>Bacteria</taxon>
        <taxon>Pseudomonadati</taxon>
        <taxon>Planctomycetota</taxon>
        <taxon>Planctomycetia</taxon>
        <taxon>Pirellulales</taxon>
        <taxon>Lacipirellulaceae</taxon>
        <taxon>Pirellulimonas</taxon>
    </lineage>
</organism>
<keyword evidence="1" id="KW-0472">Membrane</keyword>
<evidence type="ECO:0000313" key="5">
    <source>
        <dbReference type="Proteomes" id="UP000317429"/>
    </source>
</evidence>
<feature type="chain" id="PRO_5021716870" description="Ice-binding protein C-terminal domain-containing protein" evidence="2">
    <location>
        <begin position="26"/>
        <end position="235"/>
    </location>
</feature>
<evidence type="ECO:0000256" key="2">
    <source>
        <dbReference type="SAM" id="SignalP"/>
    </source>
</evidence>
<protein>
    <recommendedName>
        <fullName evidence="3">Ice-binding protein C-terminal domain-containing protein</fullName>
    </recommendedName>
</protein>
<accession>A0A518DDQ5</accession>
<evidence type="ECO:0000259" key="3">
    <source>
        <dbReference type="Pfam" id="PF07589"/>
    </source>
</evidence>
<name>A0A518DDQ5_9BACT</name>
<dbReference type="InterPro" id="IPR013424">
    <property type="entry name" value="Ice-binding_C"/>
</dbReference>
<gene>
    <name evidence="4" type="ORF">Pla175_30170</name>
</gene>
<keyword evidence="1" id="KW-0812">Transmembrane</keyword>
<feature type="domain" description="Ice-binding protein C-terminal" evidence="3">
    <location>
        <begin position="209"/>
        <end position="235"/>
    </location>
</feature>
<feature type="signal peptide" evidence="2">
    <location>
        <begin position="1"/>
        <end position="25"/>
    </location>
</feature>
<feature type="transmembrane region" description="Helical" evidence="1">
    <location>
        <begin position="213"/>
        <end position="229"/>
    </location>
</feature>
<dbReference type="EMBL" id="CP036291">
    <property type="protein sequence ID" value="QDU89624.1"/>
    <property type="molecule type" value="Genomic_DNA"/>
</dbReference>
<proteinExistence type="predicted"/>
<evidence type="ECO:0000313" key="4">
    <source>
        <dbReference type="EMBL" id="QDU89624.1"/>
    </source>
</evidence>
<evidence type="ECO:0000256" key="1">
    <source>
        <dbReference type="SAM" id="Phobius"/>
    </source>
</evidence>
<dbReference type="Proteomes" id="UP000317429">
    <property type="component" value="Chromosome"/>
</dbReference>
<sequence precursor="true">MRSLLVPIAMLTIAALVAAPSGAHAALINTEEIIGTPAQFNGNTKSVSGFTLTAMLDGLAGSQLAYDGGANPNNGLGVGQPAADGPSVGFTRSINNNGANAESIKLDLPATGFGGLTAITVASAGASAGGLASTIVISGFTADPSAAGAGSIGFAAGAITWIPGAGGLQTLTLGNQAATPAGSSLEFSNGATDGGNNQYGLRSFEYNVPVPEPSAILLLLAGSAVAGLLRRHGRR</sequence>
<keyword evidence="1" id="KW-1133">Transmembrane helix</keyword>